<evidence type="ECO:0000256" key="4">
    <source>
        <dbReference type="SAM" id="Phobius"/>
    </source>
</evidence>
<dbReference type="HOGENOM" id="CLU_012949_0_0_1"/>
<evidence type="ECO:0000313" key="5">
    <source>
        <dbReference type="EMBL" id="EDW12128.2"/>
    </source>
</evidence>
<dbReference type="EC" id="2.4.1.-" evidence="5"/>
<dbReference type="FunFam" id="3.40.50.2000:FF:000050">
    <property type="entry name" value="UDP-glucuronosyltransferase"/>
    <property type="match status" value="2"/>
</dbReference>
<feature type="transmembrane region" description="Helical" evidence="4">
    <location>
        <begin position="417"/>
        <end position="434"/>
    </location>
</feature>
<feature type="transmembrane region" description="Helical" evidence="4">
    <location>
        <begin position="908"/>
        <end position="925"/>
    </location>
</feature>
<dbReference type="Proteomes" id="UP000009192">
    <property type="component" value="Unassembled WGS sequence"/>
</dbReference>
<dbReference type="Pfam" id="PF00201">
    <property type="entry name" value="UDPGT"/>
    <property type="match status" value="2"/>
</dbReference>
<name>B4KG02_DROMO</name>
<dbReference type="InterPro" id="IPR002213">
    <property type="entry name" value="UDP_glucos_trans"/>
</dbReference>
<dbReference type="FunCoup" id="B4KG02">
    <property type="interactions" value="202"/>
</dbReference>
<keyword evidence="4" id="KW-1133">Transmembrane helix</keyword>
<evidence type="ECO:0000313" key="6">
    <source>
        <dbReference type="Proteomes" id="UP000009192"/>
    </source>
</evidence>
<comment type="similarity">
    <text evidence="1">Belongs to the UDP-glycosyltransferase family.</text>
</comment>
<dbReference type="InParanoid" id="B4KG02"/>
<gene>
    <name evidence="5" type="primary">Dmoj\GI17523</name>
    <name evidence="5" type="ORF">Dmoj_GI17523</name>
</gene>
<dbReference type="PANTHER" id="PTHR48043">
    <property type="entry name" value="EG:EG0003.4 PROTEIN-RELATED"/>
    <property type="match status" value="1"/>
</dbReference>
<organism evidence="5 6">
    <name type="scientific">Drosophila mojavensis</name>
    <name type="common">Fruit fly</name>
    <dbReference type="NCBI Taxonomy" id="7230"/>
    <lineage>
        <taxon>Eukaryota</taxon>
        <taxon>Metazoa</taxon>
        <taxon>Ecdysozoa</taxon>
        <taxon>Arthropoda</taxon>
        <taxon>Hexapoda</taxon>
        <taxon>Insecta</taxon>
        <taxon>Pterygota</taxon>
        <taxon>Neoptera</taxon>
        <taxon>Endopterygota</taxon>
        <taxon>Diptera</taxon>
        <taxon>Brachycera</taxon>
        <taxon>Muscomorpha</taxon>
        <taxon>Ephydroidea</taxon>
        <taxon>Drosophilidae</taxon>
        <taxon>Drosophila</taxon>
    </lineage>
</organism>
<dbReference type="SUPFAM" id="SSF53756">
    <property type="entry name" value="UDP-Glycosyltransferase/glycogen phosphorylase"/>
    <property type="match status" value="2"/>
</dbReference>
<dbReference type="EMBL" id="CH933807">
    <property type="protein sequence ID" value="EDW12128.2"/>
    <property type="molecule type" value="Genomic_DNA"/>
</dbReference>
<proteinExistence type="inferred from homology"/>
<accession>B4KG02</accession>
<keyword evidence="3 5" id="KW-0808">Transferase</keyword>
<dbReference type="eggNOG" id="KOG1192">
    <property type="taxonomic scope" value="Eukaryota"/>
</dbReference>
<dbReference type="InterPro" id="IPR050271">
    <property type="entry name" value="UDP-glycosyltransferase"/>
</dbReference>
<dbReference type="OrthoDB" id="5835829at2759"/>
<dbReference type="KEGG" id="dmo:Dmoj_GI17523"/>
<keyword evidence="4" id="KW-0472">Membrane</keyword>
<keyword evidence="2 5" id="KW-0328">Glycosyltransferase</keyword>
<evidence type="ECO:0000256" key="2">
    <source>
        <dbReference type="ARBA" id="ARBA00022676"/>
    </source>
</evidence>
<dbReference type="GO" id="GO:0008194">
    <property type="term" value="F:UDP-glycosyltransferase activity"/>
    <property type="evidence" value="ECO:0007669"/>
    <property type="project" value="InterPro"/>
</dbReference>
<evidence type="ECO:0000256" key="1">
    <source>
        <dbReference type="ARBA" id="ARBA00009995"/>
    </source>
</evidence>
<protein>
    <submittedName>
        <fullName evidence="5">Uncharacterized protein</fullName>
        <ecNumber evidence="5">2.4.1.-</ecNumber>
    </submittedName>
</protein>
<dbReference type="CDD" id="cd03784">
    <property type="entry name" value="GT1_Gtf-like"/>
    <property type="match status" value="2"/>
</dbReference>
<keyword evidence="4" id="KW-0812">Transmembrane</keyword>
<feature type="transmembrane region" description="Helical" evidence="4">
    <location>
        <begin position="373"/>
        <end position="396"/>
    </location>
</feature>
<reference evidence="5 6" key="1">
    <citation type="journal article" date="2007" name="Nature">
        <title>Evolution of genes and genomes on the Drosophila phylogeny.</title>
        <authorList>
            <consortium name="Drosophila 12 Genomes Consortium"/>
            <person name="Clark A.G."/>
            <person name="Eisen M.B."/>
            <person name="Smith D.R."/>
            <person name="Bergman C.M."/>
            <person name="Oliver B."/>
            <person name="Markow T.A."/>
            <person name="Kaufman T.C."/>
            <person name="Kellis M."/>
            <person name="Gelbart W."/>
            <person name="Iyer V.N."/>
            <person name="Pollard D.A."/>
            <person name="Sackton T.B."/>
            <person name="Larracuente A.M."/>
            <person name="Singh N.D."/>
            <person name="Abad J.P."/>
            <person name="Abt D.N."/>
            <person name="Adryan B."/>
            <person name="Aguade M."/>
            <person name="Akashi H."/>
            <person name="Anderson W.W."/>
            <person name="Aquadro C.F."/>
            <person name="Ardell D.H."/>
            <person name="Arguello R."/>
            <person name="Artieri C.G."/>
            <person name="Barbash D.A."/>
            <person name="Barker D."/>
            <person name="Barsanti P."/>
            <person name="Batterham P."/>
            <person name="Batzoglou S."/>
            <person name="Begun D."/>
            <person name="Bhutkar A."/>
            <person name="Blanco E."/>
            <person name="Bosak S.A."/>
            <person name="Bradley R.K."/>
            <person name="Brand A.D."/>
            <person name="Brent M.R."/>
            <person name="Brooks A.N."/>
            <person name="Brown R.H."/>
            <person name="Butlin R.K."/>
            <person name="Caggese C."/>
            <person name="Calvi B.R."/>
            <person name="Bernardo de Carvalho A."/>
            <person name="Caspi A."/>
            <person name="Castrezana S."/>
            <person name="Celniker S.E."/>
            <person name="Chang J.L."/>
            <person name="Chapple C."/>
            <person name="Chatterji S."/>
            <person name="Chinwalla A."/>
            <person name="Civetta A."/>
            <person name="Clifton S.W."/>
            <person name="Comeron J.M."/>
            <person name="Costello J.C."/>
            <person name="Coyne J.A."/>
            <person name="Daub J."/>
            <person name="David R.G."/>
            <person name="Delcher A.L."/>
            <person name="Delehaunty K."/>
            <person name="Do C.B."/>
            <person name="Ebling H."/>
            <person name="Edwards K."/>
            <person name="Eickbush T."/>
            <person name="Evans J.D."/>
            <person name="Filipski A."/>
            <person name="Findeiss S."/>
            <person name="Freyhult E."/>
            <person name="Fulton L."/>
            <person name="Fulton R."/>
            <person name="Garcia A.C."/>
            <person name="Gardiner A."/>
            <person name="Garfield D.A."/>
            <person name="Garvin B.E."/>
            <person name="Gibson G."/>
            <person name="Gilbert D."/>
            <person name="Gnerre S."/>
            <person name="Godfrey J."/>
            <person name="Good R."/>
            <person name="Gotea V."/>
            <person name="Gravely B."/>
            <person name="Greenberg A.J."/>
            <person name="Griffiths-Jones S."/>
            <person name="Gross S."/>
            <person name="Guigo R."/>
            <person name="Gustafson E.A."/>
            <person name="Haerty W."/>
            <person name="Hahn M.W."/>
            <person name="Halligan D.L."/>
            <person name="Halpern A.L."/>
            <person name="Halter G.M."/>
            <person name="Han M.V."/>
            <person name="Heger A."/>
            <person name="Hillier L."/>
            <person name="Hinrichs A.S."/>
            <person name="Holmes I."/>
            <person name="Hoskins R.A."/>
            <person name="Hubisz M.J."/>
            <person name="Hultmark D."/>
            <person name="Huntley M.A."/>
            <person name="Jaffe D.B."/>
            <person name="Jagadeeshan S."/>
            <person name="Jeck W.R."/>
            <person name="Johnson J."/>
            <person name="Jones C.D."/>
            <person name="Jordan W.C."/>
            <person name="Karpen G.H."/>
            <person name="Kataoka E."/>
            <person name="Keightley P.D."/>
            <person name="Kheradpour P."/>
            <person name="Kirkness E.F."/>
            <person name="Koerich L.B."/>
            <person name="Kristiansen K."/>
            <person name="Kudrna D."/>
            <person name="Kulathinal R.J."/>
            <person name="Kumar S."/>
            <person name="Kwok R."/>
            <person name="Lander E."/>
            <person name="Langley C.H."/>
            <person name="Lapoint R."/>
            <person name="Lazzaro B.P."/>
            <person name="Lee S.J."/>
            <person name="Levesque L."/>
            <person name="Li R."/>
            <person name="Lin C.F."/>
            <person name="Lin M.F."/>
            <person name="Lindblad-Toh K."/>
            <person name="Llopart A."/>
            <person name="Long M."/>
            <person name="Low L."/>
            <person name="Lozovsky E."/>
            <person name="Lu J."/>
            <person name="Luo M."/>
            <person name="Machado C.A."/>
            <person name="Makalowski W."/>
            <person name="Marzo M."/>
            <person name="Matsuda M."/>
            <person name="Matzkin L."/>
            <person name="McAllister B."/>
            <person name="McBride C.S."/>
            <person name="McKernan B."/>
            <person name="McKernan K."/>
            <person name="Mendez-Lago M."/>
            <person name="Minx P."/>
            <person name="Mollenhauer M.U."/>
            <person name="Montooth K."/>
            <person name="Mount S.M."/>
            <person name="Mu X."/>
            <person name="Myers E."/>
            <person name="Negre B."/>
            <person name="Newfeld S."/>
            <person name="Nielsen R."/>
            <person name="Noor M.A."/>
            <person name="O'Grady P."/>
            <person name="Pachter L."/>
            <person name="Papaceit M."/>
            <person name="Parisi M.J."/>
            <person name="Parisi M."/>
            <person name="Parts L."/>
            <person name="Pedersen J.S."/>
            <person name="Pesole G."/>
            <person name="Phillippy A.M."/>
            <person name="Ponting C.P."/>
            <person name="Pop M."/>
            <person name="Porcelli D."/>
            <person name="Powell J.R."/>
            <person name="Prohaska S."/>
            <person name="Pruitt K."/>
            <person name="Puig M."/>
            <person name="Quesneville H."/>
            <person name="Ram K.R."/>
            <person name="Rand D."/>
            <person name="Rasmussen M.D."/>
            <person name="Reed L.K."/>
            <person name="Reenan R."/>
            <person name="Reily A."/>
            <person name="Remington K.A."/>
            <person name="Rieger T.T."/>
            <person name="Ritchie M.G."/>
            <person name="Robin C."/>
            <person name="Rogers Y.H."/>
            <person name="Rohde C."/>
            <person name="Rozas J."/>
            <person name="Rubenfield M.J."/>
            <person name="Ruiz A."/>
            <person name="Russo S."/>
            <person name="Salzberg S.L."/>
            <person name="Sanchez-Gracia A."/>
            <person name="Saranga D.J."/>
            <person name="Sato H."/>
            <person name="Schaeffer S.W."/>
            <person name="Schatz M.C."/>
            <person name="Schlenke T."/>
            <person name="Schwartz R."/>
            <person name="Segarra C."/>
            <person name="Singh R.S."/>
            <person name="Sirot L."/>
            <person name="Sirota M."/>
            <person name="Sisneros N.B."/>
            <person name="Smith C.D."/>
            <person name="Smith T.F."/>
            <person name="Spieth J."/>
            <person name="Stage D.E."/>
            <person name="Stark A."/>
            <person name="Stephan W."/>
            <person name="Strausberg R.L."/>
            <person name="Strempel S."/>
            <person name="Sturgill D."/>
            <person name="Sutton G."/>
            <person name="Sutton G.G."/>
            <person name="Tao W."/>
            <person name="Teichmann S."/>
            <person name="Tobari Y.N."/>
            <person name="Tomimura Y."/>
            <person name="Tsolas J.M."/>
            <person name="Valente V.L."/>
            <person name="Venter E."/>
            <person name="Venter J.C."/>
            <person name="Vicario S."/>
            <person name="Vieira F.G."/>
            <person name="Vilella A.J."/>
            <person name="Villasante A."/>
            <person name="Walenz B."/>
            <person name="Wang J."/>
            <person name="Wasserman M."/>
            <person name="Watts T."/>
            <person name="Wilson D."/>
            <person name="Wilson R.K."/>
            <person name="Wing R.A."/>
            <person name="Wolfner M.F."/>
            <person name="Wong A."/>
            <person name="Wong G.K."/>
            <person name="Wu C.I."/>
            <person name="Wu G."/>
            <person name="Yamamoto D."/>
            <person name="Yang H.P."/>
            <person name="Yang S.P."/>
            <person name="Yorke J.A."/>
            <person name="Yoshida K."/>
            <person name="Zdobnov E."/>
            <person name="Zhang P."/>
            <person name="Zhang Y."/>
            <person name="Zimin A.V."/>
            <person name="Baldwin J."/>
            <person name="Abdouelleil A."/>
            <person name="Abdulkadir J."/>
            <person name="Abebe A."/>
            <person name="Abera B."/>
            <person name="Abreu J."/>
            <person name="Acer S.C."/>
            <person name="Aftuck L."/>
            <person name="Alexander A."/>
            <person name="An P."/>
            <person name="Anderson E."/>
            <person name="Anderson S."/>
            <person name="Arachi H."/>
            <person name="Azer M."/>
            <person name="Bachantsang P."/>
            <person name="Barry A."/>
            <person name="Bayul T."/>
            <person name="Berlin A."/>
            <person name="Bessette D."/>
            <person name="Bloom T."/>
            <person name="Blye J."/>
            <person name="Boguslavskiy L."/>
            <person name="Bonnet C."/>
            <person name="Boukhgalter B."/>
            <person name="Bourzgui I."/>
            <person name="Brown A."/>
            <person name="Cahill P."/>
            <person name="Channer S."/>
            <person name="Cheshatsang Y."/>
            <person name="Chuda L."/>
            <person name="Citroen M."/>
            <person name="Collymore A."/>
            <person name="Cooke P."/>
            <person name="Costello M."/>
            <person name="D'Aco K."/>
            <person name="Daza R."/>
            <person name="De Haan G."/>
            <person name="DeGray S."/>
            <person name="DeMaso C."/>
            <person name="Dhargay N."/>
            <person name="Dooley K."/>
            <person name="Dooley E."/>
            <person name="Doricent M."/>
            <person name="Dorje P."/>
            <person name="Dorjee K."/>
            <person name="Dupes A."/>
            <person name="Elong R."/>
            <person name="Falk J."/>
            <person name="Farina A."/>
            <person name="Faro S."/>
            <person name="Ferguson D."/>
            <person name="Fisher S."/>
            <person name="Foley C.D."/>
            <person name="Franke A."/>
            <person name="Friedrich D."/>
            <person name="Gadbois L."/>
            <person name="Gearin G."/>
            <person name="Gearin C.R."/>
            <person name="Giannoukos G."/>
            <person name="Goode T."/>
            <person name="Graham J."/>
            <person name="Grandbois E."/>
            <person name="Grewal S."/>
            <person name="Gyaltsen K."/>
            <person name="Hafez N."/>
            <person name="Hagos B."/>
            <person name="Hall J."/>
            <person name="Henson C."/>
            <person name="Hollinger A."/>
            <person name="Honan T."/>
            <person name="Huard M.D."/>
            <person name="Hughes L."/>
            <person name="Hurhula B."/>
            <person name="Husby M.E."/>
            <person name="Kamat A."/>
            <person name="Kanga B."/>
            <person name="Kashin S."/>
            <person name="Khazanovich D."/>
            <person name="Kisner P."/>
            <person name="Lance K."/>
            <person name="Lara M."/>
            <person name="Lee W."/>
            <person name="Lennon N."/>
            <person name="Letendre F."/>
            <person name="LeVine R."/>
            <person name="Lipovsky A."/>
            <person name="Liu X."/>
            <person name="Liu J."/>
            <person name="Liu S."/>
            <person name="Lokyitsang T."/>
            <person name="Lokyitsang Y."/>
            <person name="Lubonja R."/>
            <person name="Lui A."/>
            <person name="MacDonald P."/>
            <person name="Magnisalis V."/>
            <person name="Maru K."/>
            <person name="Matthews C."/>
            <person name="McCusker W."/>
            <person name="McDonough S."/>
            <person name="Mehta T."/>
            <person name="Meldrim J."/>
            <person name="Meneus L."/>
            <person name="Mihai O."/>
            <person name="Mihalev A."/>
            <person name="Mihova T."/>
            <person name="Mittelman R."/>
            <person name="Mlenga V."/>
            <person name="Montmayeur A."/>
            <person name="Mulrain L."/>
            <person name="Navidi A."/>
            <person name="Naylor J."/>
            <person name="Negash T."/>
            <person name="Nguyen T."/>
            <person name="Nguyen N."/>
            <person name="Nicol R."/>
            <person name="Norbu C."/>
            <person name="Norbu N."/>
            <person name="Novod N."/>
            <person name="O'Neill B."/>
            <person name="Osman S."/>
            <person name="Markiewicz E."/>
            <person name="Oyono O.L."/>
            <person name="Patti C."/>
            <person name="Phunkhang P."/>
            <person name="Pierre F."/>
            <person name="Priest M."/>
            <person name="Raghuraman S."/>
            <person name="Rege F."/>
            <person name="Reyes R."/>
            <person name="Rise C."/>
            <person name="Rogov P."/>
            <person name="Ross K."/>
            <person name="Ryan E."/>
            <person name="Settipalli S."/>
            <person name="Shea T."/>
            <person name="Sherpa N."/>
            <person name="Shi L."/>
            <person name="Shih D."/>
            <person name="Sparrow T."/>
            <person name="Spaulding J."/>
            <person name="Stalker J."/>
            <person name="Stange-Thomann N."/>
            <person name="Stavropoulos S."/>
            <person name="Stone C."/>
            <person name="Strader C."/>
            <person name="Tesfaye S."/>
            <person name="Thomson T."/>
            <person name="Thoulutsang Y."/>
            <person name="Thoulutsang D."/>
            <person name="Topham K."/>
            <person name="Topping I."/>
            <person name="Tsamla T."/>
            <person name="Vassiliev H."/>
            <person name="Vo A."/>
            <person name="Wangchuk T."/>
            <person name="Wangdi T."/>
            <person name="Weiand M."/>
            <person name="Wilkinson J."/>
            <person name="Wilson A."/>
            <person name="Yadav S."/>
            <person name="Young G."/>
            <person name="Yu Q."/>
            <person name="Zembek L."/>
            <person name="Zhong D."/>
            <person name="Zimmer A."/>
            <person name="Zwirko Z."/>
            <person name="Jaffe D.B."/>
            <person name="Alvarez P."/>
            <person name="Brockman W."/>
            <person name="Butler J."/>
            <person name="Chin C."/>
            <person name="Gnerre S."/>
            <person name="Grabherr M."/>
            <person name="Kleber M."/>
            <person name="Mauceli E."/>
            <person name="MacCallum I."/>
        </authorList>
    </citation>
    <scope>NUCLEOTIDE SEQUENCE [LARGE SCALE GENOMIC DNA]</scope>
    <source>
        <strain evidence="6">Tucson 15081-1352.22</strain>
    </source>
</reference>
<sequence>MKNQRVRDLYENKDNKFDLVMVGFCFNNFQIGIAQKLKVPVVVATSMFPSKIFDSMLGGIPTQSYVPSMFHSIEKGQVMSLLQRIKNYQTISMIETIRCLIDMDNARYYEKLYGDDPTMPKYEDLNKNVSLVLFNSHSLSEGPIRPNFPAAIEVGGIQIKETPDPLPKPIADFLQNATQGAILLSLGTHVKGAYVKPETIAKMFNVLSKLKQKVIWKWEDLDKTPGKSDNILYSKWLPQDDILAHPNIKLFINHAGRGGITESQFHGKPMLSLPVFADQPGNAAKMVKDGFGLSMSLLTLEEKPFHENIKEVLENPQYTEKVKAFSQLFRDRPLTARQTVLYWVEYVLRHHGAAHLQSPLVHMSFIAANNLDIYALLISFIVVIWFLLKLVLKFVYENISGKWKSGTIAKPRKLKTGNMSLKFLFLSLLAAFFINGSRGANILAVFSCPSPSHLIVEISMAKVLAENGHNVTVITSLIPHVTHKNINLIHVPLSEEENKAMEASIAGMVERDNSDLIAAVFRMRKELLAMFDKSRDVMKDPRVRDLYENKDNKFDLVMVGYSFNTFQIGIAQKLKVPVVIVTSMFQSELFDPMLGEIQIQSYVPTMGVSVEKGQTMSFGQRLKNYILLSAFKTFMYLMDIDNAKYYEEIFGNDPTMPKYEDLYKNISLVLFNSHGISEGPIRPNFPGAIEVGGIQIKETPDPLPKPIADFLQNATHGAILLSLGSNLKGAFLKPDTVQKMFNVLSKLKQKVIWKWEDLDKTPGKSDNILYSKWLPQDDILAHPNIKLFINHAGRGGITESQFHGKPMLSLPVFADQPANAAKMVKDGFGLSMSLLTLEEKPFHDNIKEVLENPQYTEKVKAFSQLFRDRPLTARQTVLYWVEYVLRHHGAAHLQSPLVHMSFIAANNLDIYALLLCLIALSWFVFRKIVKCLYKKITGKPKNVSKVKKTKKVKTK</sequence>
<keyword evidence="6" id="KW-1185">Reference proteome</keyword>
<dbReference type="PANTHER" id="PTHR48043:SF159">
    <property type="entry name" value="EG:EG0003.4 PROTEIN-RELATED"/>
    <property type="match status" value="1"/>
</dbReference>
<evidence type="ECO:0000256" key="3">
    <source>
        <dbReference type="ARBA" id="ARBA00022679"/>
    </source>
</evidence>
<dbReference type="AlphaFoldDB" id="B4KG02"/>
<dbReference type="Gene3D" id="3.40.50.2000">
    <property type="entry name" value="Glycogen Phosphorylase B"/>
    <property type="match status" value="3"/>
</dbReference>